<accession>A0A8S5QA68</accession>
<protein>
    <submittedName>
        <fullName evidence="2">Uncharacterized protein</fullName>
    </submittedName>
</protein>
<evidence type="ECO:0000256" key="1">
    <source>
        <dbReference type="SAM" id="MobiDB-lite"/>
    </source>
</evidence>
<feature type="compositionally biased region" description="Low complexity" evidence="1">
    <location>
        <begin position="1"/>
        <end position="21"/>
    </location>
</feature>
<proteinExistence type="predicted"/>
<sequence>MGASKAAKAANAQQQMLNQQRNKNEAWYNRNYYQNYLDSKEAQSAIKRVEDTLRRRNQEAQATAAVTGGTPEAVLAQQENDQKMMGEVVGNLATRGDAIKRQVDAQNQANENALMQQQMAQLQANEAGGTQLLGNSGSLISSALSLLDKRG</sequence>
<feature type="region of interest" description="Disordered" evidence="1">
    <location>
        <begin position="1"/>
        <end position="23"/>
    </location>
</feature>
<name>A0A8S5QA68_9CAUD</name>
<reference evidence="2" key="1">
    <citation type="journal article" date="2021" name="Proc. Natl. Acad. Sci. U.S.A.">
        <title>A Catalog of Tens of Thousands of Viruses from Human Metagenomes Reveals Hidden Associations with Chronic Diseases.</title>
        <authorList>
            <person name="Tisza M.J."/>
            <person name="Buck C.B."/>
        </authorList>
    </citation>
    <scope>NUCLEOTIDE SEQUENCE</scope>
    <source>
        <strain evidence="2">Ctsfx1</strain>
    </source>
</reference>
<dbReference type="EMBL" id="BK015610">
    <property type="protein sequence ID" value="DAE15707.1"/>
    <property type="molecule type" value="Genomic_DNA"/>
</dbReference>
<organism evidence="2">
    <name type="scientific">Podoviridae sp. ctsfx1</name>
    <dbReference type="NCBI Taxonomy" id="2825281"/>
    <lineage>
        <taxon>Viruses</taxon>
        <taxon>Duplodnaviria</taxon>
        <taxon>Heunggongvirae</taxon>
        <taxon>Uroviricota</taxon>
        <taxon>Caudoviricetes</taxon>
    </lineage>
</organism>
<evidence type="ECO:0000313" key="2">
    <source>
        <dbReference type="EMBL" id="DAE15707.1"/>
    </source>
</evidence>